<protein>
    <submittedName>
        <fullName evidence="1">Four helix bundle protein</fullName>
    </submittedName>
</protein>
<dbReference type="EMBL" id="JACHGY010000001">
    <property type="protein sequence ID" value="MBB6430382.1"/>
    <property type="molecule type" value="Genomic_DNA"/>
</dbReference>
<dbReference type="CDD" id="cd16377">
    <property type="entry name" value="23S_rRNA_IVP_like"/>
    <property type="match status" value="1"/>
</dbReference>
<organism evidence="1 2">
    <name type="scientific">Algisphaera agarilytica</name>
    <dbReference type="NCBI Taxonomy" id="1385975"/>
    <lineage>
        <taxon>Bacteria</taxon>
        <taxon>Pseudomonadati</taxon>
        <taxon>Planctomycetota</taxon>
        <taxon>Phycisphaerae</taxon>
        <taxon>Phycisphaerales</taxon>
        <taxon>Phycisphaeraceae</taxon>
        <taxon>Algisphaera</taxon>
    </lineage>
</organism>
<dbReference type="InterPro" id="IPR012657">
    <property type="entry name" value="23S_rRNA-intervening_sequence"/>
</dbReference>
<dbReference type="PANTHER" id="PTHR38471:SF2">
    <property type="entry name" value="FOUR HELIX BUNDLE PROTEIN"/>
    <property type="match status" value="1"/>
</dbReference>
<dbReference type="InterPro" id="IPR036583">
    <property type="entry name" value="23S_rRNA_IVS_sf"/>
</dbReference>
<dbReference type="Proteomes" id="UP000541810">
    <property type="component" value="Unassembled WGS sequence"/>
</dbReference>
<sequence>MTSVKSYQDLEVWRESIDVVKRTYALARTLPEIERFALVTQMQRAAVSVPANIAEGWARDSTKEYLRHLSIARGSLAELETFFVLCIELGYSQADRLVELQADSETLGRRLNALQASLRKHT</sequence>
<evidence type="ECO:0000313" key="2">
    <source>
        <dbReference type="Proteomes" id="UP000541810"/>
    </source>
</evidence>
<dbReference type="RefSeq" id="WP_184677900.1">
    <property type="nucleotide sequence ID" value="NZ_JACHGY010000001.1"/>
</dbReference>
<proteinExistence type="predicted"/>
<dbReference type="AlphaFoldDB" id="A0A7X0LKX1"/>
<reference evidence="1 2" key="1">
    <citation type="submission" date="2020-08" db="EMBL/GenBank/DDBJ databases">
        <title>Genomic Encyclopedia of Type Strains, Phase IV (KMG-IV): sequencing the most valuable type-strain genomes for metagenomic binning, comparative biology and taxonomic classification.</title>
        <authorList>
            <person name="Goeker M."/>
        </authorList>
    </citation>
    <scope>NUCLEOTIDE SEQUENCE [LARGE SCALE GENOMIC DNA]</scope>
    <source>
        <strain evidence="1 2">DSM 103725</strain>
    </source>
</reference>
<dbReference type="Pfam" id="PF05635">
    <property type="entry name" value="23S_rRNA_IVP"/>
    <property type="match status" value="1"/>
</dbReference>
<dbReference type="SUPFAM" id="SSF158446">
    <property type="entry name" value="IVS-encoded protein-like"/>
    <property type="match status" value="1"/>
</dbReference>
<keyword evidence="2" id="KW-1185">Reference proteome</keyword>
<dbReference type="NCBIfam" id="TIGR02436">
    <property type="entry name" value="four helix bundle protein"/>
    <property type="match status" value="1"/>
</dbReference>
<accession>A0A7X0LKX1</accession>
<comment type="caution">
    <text evidence="1">The sequence shown here is derived from an EMBL/GenBank/DDBJ whole genome shotgun (WGS) entry which is preliminary data.</text>
</comment>
<dbReference type="Gene3D" id="1.20.1440.60">
    <property type="entry name" value="23S rRNA-intervening sequence"/>
    <property type="match status" value="1"/>
</dbReference>
<gene>
    <name evidence="1" type="ORF">HNQ40_002188</name>
</gene>
<evidence type="ECO:0000313" key="1">
    <source>
        <dbReference type="EMBL" id="MBB6430382.1"/>
    </source>
</evidence>
<dbReference type="PANTHER" id="PTHR38471">
    <property type="entry name" value="FOUR HELIX BUNDLE PROTEIN"/>
    <property type="match status" value="1"/>
</dbReference>
<name>A0A7X0LKX1_9BACT</name>